<evidence type="ECO:0000256" key="1">
    <source>
        <dbReference type="SAM" id="SignalP"/>
    </source>
</evidence>
<dbReference type="InterPro" id="IPR021476">
    <property type="entry name" value="Egh16-like"/>
</dbReference>
<sequence>MFSKVFATVSVLLAVSVQINAHAIMTPALGVTGTAVRNDVQRPSTASPCGTVDVASTIDTSTPVVADATGTFITNATDFNAGADGSRSFTAKVDPTGAGKTFTTDVTISQNGDANPTTVGTDQITSSLPAGTQCSGGANGDLCLVQFTSTAGFGNCVAVQQSGKRLPVLIHI</sequence>
<dbReference type="Pfam" id="PF11327">
    <property type="entry name" value="Egh16-like"/>
    <property type="match status" value="1"/>
</dbReference>
<name>A0A6A4GVF8_9AGAR</name>
<keyword evidence="1" id="KW-0732">Signal</keyword>
<proteinExistence type="predicted"/>
<evidence type="ECO:0000313" key="3">
    <source>
        <dbReference type="Proteomes" id="UP000799118"/>
    </source>
</evidence>
<keyword evidence="3" id="KW-1185">Reference proteome</keyword>
<dbReference type="OrthoDB" id="3241054at2759"/>
<reference evidence="2" key="1">
    <citation type="journal article" date="2019" name="Environ. Microbiol.">
        <title>Fungal ecological strategies reflected in gene transcription - a case study of two litter decomposers.</title>
        <authorList>
            <person name="Barbi F."/>
            <person name="Kohler A."/>
            <person name="Barry K."/>
            <person name="Baskaran P."/>
            <person name="Daum C."/>
            <person name="Fauchery L."/>
            <person name="Ihrmark K."/>
            <person name="Kuo A."/>
            <person name="LaButti K."/>
            <person name="Lipzen A."/>
            <person name="Morin E."/>
            <person name="Grigoriev I.V."/>
            <person name="Henrissat B."/>
            <person name="Lindahl B."/>
            <person name="Martin F."/>
        </authorList>
    </citation>
    <scope>NUCLEOTIDE SEQUENCE</scope>
    <source>
        <strain evidence="2">JB14</strain>
    </source>
</reference>
<accession>A0A6A4GVF8</accession>
<protein>
    <submittedName>
        <fullName evidence="2">Uncharacterized protein</fullName>
    </submittedName>
</protein>
<dbReference type="EMBL" id="ML769699">
    <property type="protein sequence ID" value="KAE9389393.1"/>
    <property type="molecule type" value="Genomic_DNA"/>
</dbReference>
<evidence type="ECO:0000313" key="2">
    <source>
        <dbReference type="EMBL" id="KAE9389393.1"/>
    </source>
</evidence>
<dbReference type="AlphaFoldDB" id="A0A6A4GVF8"/>
<dbReference type="Proteomes" id="UP000799118">
    <property type="component" value="Unassembled WGS sequence"/>
</dbReference>
<organism evidence="2 3">
    <name type="scientific">Gymnopus androsaceus JB14</name>
    <dbReference type="NCBI Taxonomy" id="1447944"/>
    <lineage>
        <taxon>Eukaryota</taxon>
        <taxon>Fungi</taxon>
        <taxon>Dikarya</taxon>
        <taxon>Basidiomycota</taxon>
        <taxon>Agaricomycotina</taxon>
        <taxon>Agaricomycetes</taxon>
        <taxon>Agaricomycetidae</taxon>
        <taxon>Agaricales</taxon>
        <taxon>Marasmiineae</taxon>
        <taxon>Omphalotaceae</taxon>
        <taxon>Gymnopus</taxon>
    </lineage>
</organism>
<feature type="signal peptide" evidence="1">
    <location>
        <begin position="1"/>
        <end position="21"/>
    </location>
</feature>
<gene>
    <name evidence="2" type="ORF">BT96DRAFT_834975</name>
</gene>
<feature type="chain" id="PRO_5025334950" evidence="1">
    <location>
        <begin position="22"/>
        <end position="172"/>
    </location>
</feature>